<dbReference type="EC" id="2.4.1.-" evidence="13"/>
<keyword evidence="6" id="KW-0808">Transferase</keyword>
<dbReference type="PANTHER" id="PTHR11214:SF85">
    <property type="entry name" value="BETA-1,3-GALACTOSYLTRANSFERASE 12-RELATED"/>
    <property type="match status" value="1"/>
</dbReference>
<keyword evidence="9 13" id="KW-1133">Transmembrane helix</keyword>
<keyword evidence="11 13" id="KW-0472">Membrane</keyword>
<evidence type="ECO:0000313" key="15">
    <source>
        <dbReference type="EMBL" id="VVA11808.1"/>
    </source>
</evidence>
<evidence type="ECO:0000256" key="12">
    <source>
        <dbReference type="ARBA" id="ARBA00023211"/>
    </source>
</evidence>
<name>A0A5E4EDI2_PRUDU</name>
<evidence type="ECO:0000256" key="13">
    <source>
        <dbReference type="RuleBase" id="RU363063"/>
    </source>
</evidence>
<dbReference type="GO" id="GO:0008378">
    <property type="term" value="F:galactosyltransferase activity"/>
    <property type="evidence" value="ECO:0007669"/>
    <property type="project" value="TreeGrafter"/>
</dbReference>
<evidence type="ECO:0000256" key="7">
    <source>
        <dbReference type="ARBA" id="ARBA00022692"/>
    </source>
</evidence>
<dbReference type="Gene3D" id="3.90.550.50">
    <property type="match status" value="1"/>
</dbReference>
<dbReference type="UniPathway" id="UPA00378"/>
<evidence type="ECO:0000256" key="4">
    <source>
        <dbReference type="ARBA" id="ARBA00008661"/>
    </source>
</evidence>
<evidence type="ECO:0000256" key="6">
    <source>
        <dbReference type="ARBA" id="ARBA00022679"/>
    </source>
</evidence>
<dbReference type="Proteomes" id="UP000327085">
    <property type="component" value="Chromosome 1"/>
</dbReference>
<dbReference type="AlphaFoldDB" id="A0A5E4EDI2"/>
<feature type="transmembrane region" description="Helical" evidence="13">
    <location>
        <begin position="44"/>
        <end position="66"/>
    </location>
</feature>
<evidence type="ECO:0000256" key="3">
    <source>
        <dbReference type="ARBA" id="ARBA00004922"/>
    </source>
</evidence>
<keyword evidence="7 13" id="KW-0812">Transmembrane</keyword>
<dbReference type="Gramene" id="VVA11808">
    <property type="protein sequence ID" value="VVA11808"/>
    <property type="gene ID" value="Prudul26B003589"/>
</dbReference>
<comment type="pathway">
    <text evidence="3">Protein modification; protein glycosylation.</text>
</comment>
<evidence type="ECO:0000256" key="11">
    <source>
        <dbReference type="ARBA" id="ARBA00023136"/>
    </source>
</evidence>
<keyword evidence="12 13" id="KW-0464">Manganese</keyword>
<keyword evidence="8 13" id="KW-0735">Signal-anchor</keyword>
<dbReference type="EMBL" id="CABIKO010000004">
    <property type="protein sequence ID" value="VVA11808.1"/>
    <property type="molecule type" value="Genomic_DNA"/>
</dbReference>
<comment type="similarity">
    <text evidence="4 13">Belongs to the glycosyltransferase 31 family.</text>
</comment>
<protein>
    <recommendedName>
        <fullName evidence="13">Hexosyltransferase</fullName>
        <ecNumber evidence="13">2.4.1.-</ecNumber>
    </recommendedName>
</protein>
<feature type="compositionally biased region" description="Low complexity" evidence="14">
    <location>
        <begin position="9"/>
        <end position="24"/>
    </location>
</feature>
<keyword evidence="10 13" id="KW-0333">Golgi apparatus</keyword>
<comment type="cofactor">
    <cofactor evidence="1 13">
        <name>Mn(2+)</name>
        <dbReference type="ChEBI" id="CHEBI:29035"/>
    </cofactor>
</comment>
<evidence type="ECO:0000313" key="16">
    <source>
        <dbReference type="Proteomes" id="UP000327085"/>
    </source>
</evidence>
<dbReference type="PANTHER" id="PTHR11214">
    <property type="entry name" value="BETA-1,3-N-ACETYLGLUCOSAMINYLTRANSFERASE"/>
    <property type="match status" value="1"/>
</dbReference>
<dbReference type="SUPFAM" id="SSF53448">
    <property type="entry name" value="Nucleotide-diphospho-sugar transferases"/>
    <property type="match status" value="1"/>
</dbReference>
<accession>A0A5E4EDI2</accession>
<comment type="subcellular location">
    <subcellularLocation>
        <location evidence="2 13">Golgi apparatus membrane</location>
        <topology evidence="2 13">Single-pass type II membrane protein</topology>
    </subcellularLocation>
</comment>
<dbReference type="InterPro" id="IPR029044">
    <property type="entry name" value="Nucleotide-diphossugar_trans"/>
</dbReference>
<gene>
    <name evidence="15" type="ORF">ALMOND_2B003589</name>
</gene>
<evidence type="ECO:0000256" key="14">
    <source>
        <dbReference type="SAM" id="MobiDB-lite"/>
    </source>
</evidence>
<organism evidence="15 16">
    <name type="scientific">Prunus dulcis</name>
    <name type="common">Almond</name>
    <name type="synonym">Amygdalus dulcis</name>
    <dbReference type="NCBI Taxonomy" id="3755"/>
    <lineage>
        <taxon>Eukaryota</taxon>
        <taxon>Viridiplantae</taxon>
        <taxon>Streptophyta</taxon>
        <taxon>Embryophyta</taxon>
        <taxon>Tracheophyta</taxon>
        <taxon>Spermatophyta</taxon>
        <taxon>Magnoliopsida</taxon>
        <taxon>eudicotyledons</taxon>
        <taxon>Gunneridae</taxon>
        <taxon>Pentapetalae</taxon>
        <taxon>rosids</taxon>
        <taxon>fabids</taxon>
        <taxon>Rosales</taxon>
        <taxon>Rosaceae</taxon>
        <taxon>Amygdaloideae</taxon>
        <taxon>Amygdaleae</taxon>
        <taxon>Prunus</taxon>
    </lineage>
</organism>
<reference evidence="16" key="1">
    <citation type="journal article" date="2020" name="Plant J.">
        <title>Transposons played a major role in the diversification between the closely related almond and peach genomes: results from the almond genome sequence.</title>
        <authorList>
            <person name="Alioto T."/>
            <person name="Alexiou K.G."/>
            <person name="Bardil A."/>
            <person name="Barteri F."/>
            <person name="Castanera R."/>
            <person name="Cruz F."/>
            <person name="Dhingra A."/>
            <person name="Duval H."/>
            <person name="Fernandez I Marti A."/>
            <person name="Frias L."/>
            <person name="Galan B."/>
            <person name="Garcia J.L."/>
            <person name="Howad W."/>
            <person name="Gomez-Garrido J."/>
            <person name="Gut M."/>
            <person name="Julca I."/>
            <person name="Morata J."/>
            <person name="Puigdomenech P."/>
            <person name="Ribeca P."/>
            <person name="Rubio Cabetas M.J."/>
            <person name="Vlasova A."/>
            <person name="Wirthensohn M."/>
            <person name="Garcia-Mas J."/>
            <person name="Gabaldon T."/>
            <person name="Casacuberta J.M."/>
            <person name="Arus P."/>
        </authorList>
    </citation>
    <scope>NUCLEOTIDE SEQUENCE [LARGE SCALE GENOMIC DNA]</scope>
    <source>
        <strain evidence="16">cv. Texas</strain>
    </source>
</reference>
<evidence type="ECO:0000256" key="10">
    <source>
        <dbReference type="ARBA" id="ARBA00023034"/>
    </source>
</evidence>
<evidence type="ECO:0000256" key="9">
    <source>
        <dbReference type="ARBA" id="ARBA00022989"/>
    </source>
</evidence>
<evidence type="ECO:0000256" key="2">
    <source>
        <dbReference type="ARBA" id="ARBA00004323"/>
    </source>
</evidence>
<evidence type="ECO:0000256" key="8">
    <source>
        <dbReference type="ARBA" id="ARBA00022968"/>
    </source>
</evidence>
<feature type="region of interest" description="Disordered" evidence="14">
    <location>
        <begin position="1"/>
        <end position="24"/>
    </location>
</feature>
<evidence type="ECO:0000256" key="1">
    <source>
        <dbReference type="ARBA" id="ARBA00001936"/>
    </source>
</evidence>
<evidence type="ECO:0000256" key="5">
    <source>
        <dbReference type="ARBA" id="ARBA00022676"/>
    </source>
</evidence>
<dbReference type="InterPro" id="IPR002659">
    <property type="entry name" value="Glyco_trans_31"/>
</dbReference>
<dbReference type="Pfam" id="PF01762">
    <property type="entry name" value="Galactosyl_T"/>
    <property type="match status" value="1"/>
</dbReference>
<sequence>MPLFFHRQSSLPTTTATSPSYSSKLLKPLKPNSAPVPTRSPLPIIVFSLVSLFIGLAGTIFAITALRRPMPIPVFRCGKSEDTLRAFYSLSTSRQLGDKNGGLVDRPKLLGFVGIQTGFGSADRRAALRSTWFPSDPDGLLRLAFFKAAFQLFEADYYVKADDDIYLRPDRLATLLAKERTHSQTYIGCMKKGPVITDPKMKWYEKSGHLIGNEYFRHAYGPIYVLSAEVVASLAIARNNSLRMFSNEDVMIGSWMLAMNVNHEDNRALCDPRCTPASIAVWDIPKCSGLCNPASRLKELHAMRMCSKSPTLRPDDR</sequence>
<dbReference type="GO" id="GO:0000139">
    <property type="term" value="C:Golgi membrane"/>
    <property type="evidence" value="ECO:0007669"/>
    <property type="project" value="UniProtKB-SubCell"/>
</dbReference>
<proteinExistence type="inferred from homology"/>
<keyword evidence="5 13" id="KW-0328">Glycosyltransferase</keyword>